<name>A0ABY9KWC9_9BACI</name>
<evidence type="ECO:0000313" key="3">
    <source>
        <dbReference type="Proteomes" id="UP001180087"/>
    </source>
</evidence>
<dbReference type="CDD" id="cd16443">
    <property type="entry name" value="LplA"/>
    <property type="match status" value="1"/>
</dbReference>
<dbReference type="SUPFAM" id="SSF55681">
    <property type="entry name" value="Class II aaRS and biotin synthetases"/>
    <property type="match status" value="1"/>
</dbReference>
<organism evidence="2 3">
    <name type="scientific">Aciduricibacillus chroicocephali</name>
    <dbReference type="NCBI Taxonomy" id="3054939"/>
    <lineage>
        <taxon>Bacteria</taxon>
        <taxon>Bacillati</taxon>
        <taxon>Bacillota</taxon>
        <taxon>Bacilli</taxon>
        <taxon>Bacillales</taxon>
        <taxon>Bacillaceae</taxon>
        <taxon>Aciduricibacillus</taxon>
    </lineage>
</organism>
<sequence>MVRETWKYLDSGILDAATNMAIDESLLNWHSEGFIPPVLRLYGWEKPSLSIGQFQKAEKSIDFDGIAKHGCEFVRRLTGGSAVLHDDELTYSIIVSEDHPNIPQSVQKAYYILSKGVLEGYHNLGINADYAIPEREAMLDKTAVCFEKTAVYEMIVDGKKISGNAQTRKKGVLLQHGSIPITMDEDMLFDLFKFKTERARERQRNNFSNKAVSIEQITQKPHTYDMLKAAFLDGFKKGLNIEVEPFTLSAEQWAEVHELADTKYRSDEWNLRRFKERVHHG</sequence>
<keyword evidence="2" id="KW-0436">Ligase</keyword>
<dbReference type="RefSeq" id="WP_348028757.1">
    <property type="nucleotide sequence ID" value="NZ_CP129113.1"/>
</dbReference>
<dbReference type="Gene3D" id="3.30.930.10">
    <property type="entry name" value="Bira Bifunctional Protein, Domain 2"/>
    <property type="match status" value="1"/>
</dbReference>
<protein>
    <submittedName>
        <fullName evidence="2">Lipoate--protein ligase family protein</fullName>
    </submittedName>
</protein>
<dbReference type="PANTHER" id="PTHR43679:SF2">
    <property type="entry name" value="OCTANOYL-[GCVH]:PROTEIN N-OCTANOYLTRANSFERASE"/>
    <property type="match status" value="1"/>
</dbReference>
<dbReference type="Pfam" id="PF21948">
    <property type="entry name" value="LplA-B_cat"/>
    <property type="match status" value="1"/>
</dbReference>
<dbReference type="Proteomes" id="UP001180087">
    <property type="component" value="Chromosome"/>
</dbReference>
<evidence type="ECO:0000259" key="1">
    <source>
        <dbReference type="PROSITE" id="PS51733"/>
    </source>
</evidence>
<keyword evidence="3" id="KW-1185">Reference proteome</keyword>
<accession>A0ABY9KWC9</accession>
<dbReference type="InterPro" id="IPR045864">
    <property type="entry name" value="aa-tRNA-synth_II/BPL/LPL"/>
</dbReference>
<gene>
    <name evidence="2" type="ORF">QR721_02215</name>
</gene>
<dbReference type="EMBL" id="CP129113">
    <property type="protein sequence ID" value="WLV25076.1"/>
    <property type="molecule type" value="Genomic_DNA"/>
</dbReference>
<evidence type="ECO:0000313" key="2">
    <source>
        <dbReference type="EMBL" id="WLV25076.1"/>
    </source>
</evidence>
<dbReference type="PANTHER" id="PTHR43679">
    <property type="entry name" value="OCTANOYLTRANSFERASE LIPM-RELATED"/>
    <property type="match status" value="1"/>
</dbReference>
<reference evidence="2" key="1">
    <citation type="submission" date="2023-06" db="EMBL/GenBank/DDBJ databases">
        <title>A Treasure from Seagulls: Isolation and Description of Aciduricobacillus qingdaonensis gen. nov., sp. nov., a Rare Obligately Uric Acid-utilizing Member in the Family Bacillaceae.</title>
        <authorList>
            <person name="Liu W."/>
            <person name="Wang B."/>
        </authorList>
    </citation>
    <scope>NUCLEOTIDE SEQUENCE</scope>
    <source>
        <strain evidence="2">44XB</strain>
    </source>
</reference>
<proteinExistence type="predicted"/>
<dbReference type="GO" id="GO:0016874">
    <property type="term" value="F:ligase activity"/>
    <property type="evidence" value="ECO:0007669"/>
    <property type="project" value="UniProtKB-KW"/>
</dbReference>
<dbReference type="PROSITE" id="PS51733">
    <property type="entry name" value="BPL_LPL_CATALYTIC"/>
    <property type="match status" value="1"/>
</dbReference>
<dbReference type="InterPro" id="IPR050664">
    <property type="entry name" value="Octanoyltrans_LipM/LipL"/>
</dbReference>
<dbReference type="InterPro" id="IPR004143">
    <property type="entry name" value="BPL_LPL_catalytic"/>
</dbReference>
<feature type="domain" description="BPL/LPL catalytic" evidence="1">
    <location>
        <begin position="33"/>
        <end position="243"/>
    </location>
</feature>